<dbReference type="InterPro" id="IPR051163">
    <property type="entry name" value="Sodium:Solute_Symporter_SSF"/>
</dbReference>
<evidence type="ECO:0000313" key="13">
    <source>
        <dbReference type="EMBL" id="AQQ71135.1"/>
    </source>
</evidence>
<sequence length="520" mass="57528">MASLHFLDWAVITVYFLAMAWLGFSFSKKNKDTEEYFVGGRRFKGWVVGLSLVGTSISSVSFLAYPADAYYTAWIRMLLNFLMPVAGAIAIYLFIPFYRAGRKTSAYQYLGLRFGEGIRMYGSIAYIIGQFVRLAVVLFLVSKLLNTMLGWDIWVCIVVAGIVVSVYTIAGGIDAVVWTDVIQTLVLIFGGLVIFWIILRQIPGGIGLIIDVAVEDGKLAFSEREGDTLVPLSWGWSLSKKTGLMILLLGLVNWLQEFGTDQNVVQRYCGAVSDKEARKAVWWTVWARLPIWALFMFLGTSMYVFFKFNPTVPAMEMLSGAQKPEGILPYFVMEYMPPGLSGLVIAAVVAAAMSSLDSSMNAISAVFVTDMYRNRICKDKDEKHYLFVSRLTATVAAVVMIVFATVLAYSQTKTIQDTVLILTSIIGSGLLGLFSFGFFTKMGDSRSVGLGVVATICFTIYVLLGQNGFVPMPAFDLYYTTIVANILMFVVSFVAALVIKRSKTAPSLDNLTVWTMVKSK</sequence>
<evidence type="ECO:0000256" key="5">
    <source>
        <dbReference type="ARBA" id="ARBA00022692"/>
    </source>
</evidence>
<comment type="similarity">
    <text evidence="2 11">Belongs to the sodium:solute symporter (SSF) (TC 2.A.21) family.</text>
</comment>
<feature type="transmembrane region" description="Helical" evidence="12">
    <location>
        <begin position="118"/>
        <end position="141"/>
    </location>
</feature>
<dbReference type="Proteomes" id="UP000188181">
    <property type="component" value="Chromosome"/>
</dbReference>
<dbReference type="AlphaFoldDB" id="A0A1Q2MEK7"/>
<keyword evidence="10" id="KW-0739">Sodium transport</keyword>
<keyword evidence="3" id="KW-0813">Transport</keyword>
<gene>
    <name evidence="13" type="primary">sglT_20</name>
    <name evidence="13" type="ORF">SMSP2_01500</name>
</gene>
<dbReference type="STRING" id="1851148.SMSP2_01500"/>
<feature type="transmembrane region" description="Helical" evidence="12">
    <location>
        <begin position="387"/>
        <end position="407"/>
    </location>
</feature>
<evidence type="ECO:0000256" key="4">
    <source>
        <dbReference type="ARBA" id="ARBA00022475"/>
    </source>
</evidence>
<evidence type="ECO:0000256" key="6">
    <source>
        <dbReference type="ARBA" id="ARBA00022989"/>
    </source>
</evidence>
<dbReference type="GO" id="GO:0006814">
    <property type="term" value="P:sodium ion transport"/>
    <property type="evidence" value="ECO:0007669"/>
    <property type="project" value="UniProtKB-KW"/>
</dbReference>
<feature type="transmembrane region" description="Helical" evidence="12">
    <location>
        <begin position="153"/>
        <end position="170"/>
    </location>
</feature>
<feature type="transmembrane region" description="Helical" evidence="12">
    <location>
        <begin position="419"/>
        <end position="440"/>
    </location>
</feature>
<reference evidence="14" key="1">
    <citation type="submission" date="2017-02" db="EMBL/GenBank/DDBJ databases">
        <title>Comparative genomics and description of representatives of a novel lineage of planctomycetes thriving in anoxic sediments.</title>
        <authorList>
            <person name="Spring S."/>
            <person name="Bunk B."/>
            <person name="Sproer C."/>
        </authorList>
    </citation>
    <scope>NUCLEOTIDE SEQUENCE [LARGE SCALE GENOMIC DNA]</scope>
    <source>
        <strain evidence="14">SM-Chi-D1</strain>
    </source>
</reference>
<evidence type="ECO:0000313" key="14">
    <source>
        <dbReference type="Proteomes" id="UP000188181"/>
    </source>
</evidence>
<feature type="transmembrane region" description="Helical" evidence="12">
    <location>
        <begin position="176"/>
        <end position="199"/>
    </location>
</feature>
<accession>A0A1Q2MEK7</accession>
<comment type="subcellular location">
    <subcellularLocation>
        <location evidence="1">Cell membrane</location>
        <topology evidence="1">Multi-pass membrane protein</topology>
    </subcellularLocation>
</comment>
<dbReference type="KEGG" id="pbas:SMSP2_01500"/>
<keyword evidence="6 12" id="KW-1133">Transmembrane helix</keyword>
<evidence type="ECO:0000256" key="2">
    <source>
        <dbReference type="ARBA" id="ARBA00006434"/>
    </source>
</evidence>
<organism evidence="13 14">
    <name type="scientific">Limihaloglobus sulfuriphilus</name>
    <dbReference type="NCBI Taxonomy" id="1851148"/>
    <lineage>
        <taxon>Bacteria</taxon>
        <taxon>Pseudomonadati</taxon>
        <taxon>Planctomycetota</taxon>
        <taxon>Phycisphaerae</taxon>
        <taxon>Sedimentisphaerales</taxon>
        <taxon>Sedimentisphaeraceae</taxon>
        <taxon>Limihaloglobus</taxon>
    </lineage>
</organism>
<keyword evidence="5 12" id="KW-0812">Transmembrane</keyword>
<name>A0A1Q2MEK7_9BACT</name>
<protein>
    <submittedName>
        <fullName evidence="13">Na(+)/glucose symporter</fullName>
    </submittedName>
</protein>
<dbReference type="PANTHER" id="PTHR42985">
    <property type="entry name" value="SODIUM-COUPLED MONOCARBOXYLATE TRANSPORTER"/>
    <property type="match status" value="1"/>
</dbReference>
<dbReference type="PANTHER" id="PTHR42985:SF32">
    <property type="entry name" value="SODIUM IODIDE SYMPORTER"/>
    <property type="match status" value="1"/>
</dbReference>
<keyword evidence="9 12" id="KW-0472">Membrane</keyword>
<feature type="transmembrane region" description="Helical" evidence="12">
    <location>
        <begin position="447"/>
        <end position="465"/>
    </location>
</feature>
<feature type="transmembrane region" description="Helical" evidence="12">
    <location>
        <begin position="285"/>
        <end position="306"/>
    </location>
</feature>
<feature type="transmembrane region" description="Helical" evidence="12">
    <location>
        <begin position="477"/>
        <end position="499"/>
    </location>
</feature>
<dbReference type="GO" id="GO:0005886">
    <property type="term" value="C:plasma membrane"/>
    <property type="evidence" value="ECO:0007669"/>
    <property type="project" value="UniProtKB-SubCell"/>
</dbReference>
<dbReference type="EMBL" id="CP019646">
    <property type="protein sequence ID" value="AQQ71135.1"/>
    <property type="molecule type" value="Genomic_DNA"/>
</dbReference>
<keyword evidence="8" id="KW-0406">Ion transport</keyword>
<dbReference type="NCBIfam" id="TIGR00813">
    <property type="entry name" value="sss"/>
    <property type="match status" value="1"/>
</dbReference>
<evidence type="ECO:0000256" key="1">
    <source>
        <dbReference type="ARBA" id="ARBA00004651"/>
    </source>
</evidence>
<feature type="transmembrane region" description="Helical" evidence="12">
    <location>
        <begin position="46"/>
        <end position="65"/>
    </location>
</feature>
<evidence type="ECO:0000256" key="12">
    <source>
        <dbReference type="SAM" id="Phobius"/>
    </source>
</evidence>
<feature type="transmembrane region" description="Helical" evidence="12">
    <location>
        <begin position="343"/>
        <end position="367"/>
    </location>
</feature>
<feature type="transmembrane region" description="Helical" evidence="12">
    <location>
        <begin position="7"/>
        <end position="26"/>
    </location>
</feature>
<evidence type="ECO:0000256" key="9">
    <source>
        <dbReference type="ARBA" id="ARBA00023136"/>
    </source>
</evidence>
<evidence type="ECO:0000256" key="10">
    <source>
        <dbReference type="ARBA" id="ARBA00023201"/>
    </source>
</evidence>
<evidence type="ECO:0000256" key="11">
    <source>
        <dbReference type="RuleBase" id="RU362091"/>
    </source>
</evidence>
<dbReference type="Gene3D" id="1.20.1730.10">
    <property type="entry name" value="Sodium/glucose cotransporter"/>
    <property type="match status" value="1"/>
</dbReference>
<keyword evidence="4" id="KW-1003">Cell membrane</keyword>
<dbReference type="RefSeq" id="WP_146683346.1">
    <property type="nucleotide sequence ID" value="NZ_CP019646.1"/>
</dbReference>
<dbReference type="OrthoDB" id="9810181at2"/>
<evidence type="ECO:0000256" key="7">
    <source>
        <dbReference type="ARBA" id="ARBA00023053"/>
    </source>
</evidence>
<dbReference type="InterPro" id="IPR001734">
    <property type="entry name" value="Na/solute_symporter"/>
</dbReference>
<keyword evidence="14" id="KW-1185">Reference proteome</keyword>
<keyword evidence="7" id="KW-0915">Sodium</keyword>
<feature type="transmembrane region" description="Helical" evidence="12">
    <location>
        <begin position="77"/>
        <end position="98"/>
    </location>
</feature>
<dbReference type="InterPro" id="IPR038377">
    <property type="entry name" value="Na/Glc_symporter_sf"/>
</dbReference>
<evidence type="ECO:0000256" key="3">
    <source>
        <dbReference type="ARBA" id="ARBA00022448"/>
    </source>
</evidence>
<proteinExistence type="inferred from homology"/>
<dbReference type="CDD" id="cd11495">
    <property type="entry name" value="SLC5sbd_NIS-like_u3"/>
    <property type="match status" value="1"/>
</dbReference>
<evidence type="ECO:0000256" key="8">
    <source>
        <dbReference type="ARBA" id="ARBA00023065"/>
    </source>
</evidence>
<dbReference type="Pfam" id="PF00474">
    <property type="entry name" value="SSF"/>
    <property type="match status" value="1"/>
</dbReference>
<dbReference type="GO" id="GO:0015293">
    <property type="term" value="F:symporter activity"/>
    <property type="evidence" value="ECO:0007669"/>
    <property type="project" value="TreeGrafter"/>
</dbReference>